<name>G5QPX1_SALRU</name>
<organism evidence="1 2">
    <name type="scientific">Salmonella enterica subsp. enterica serovar Rubislaw str. A4-653</name>
    <dbReference type="NCBI Taxonomy" id="913081"/>
    <lineage>
        <taxon>Bacteria</taxon>
        <taxon>Pseudomonadati</taxon>
        <taxon>Pseudomonadota</taxon>
        <taxon>Gammaproteobacteria</taxon>
        <taxon>Enterobacterales</taxon>
        <taxon>Enterobacteriaceae</taxon>
        <taxon>Salmonella</taxon>
    </lineage>
</organism>
<dbReference type="AlphaFoldDB" id="G5QPX1"/>
<evidence type="ECO:0000313" key="1">
    <source>
        <dbReference type="EMBL" id="EHC81631.1"/>
    </source>
</evidence>
<comment type="caution">
    <text evidence="1">The sequence shown here is derived from an EMBL/GenBank/DDBJ whole genome shotgun (WGS) entry which is preliminary data.</text>
</comment>
<gene>
    <name evidence="1" type="ORF">LTSERUB_5091</name>
</gene>
<sequence length="39" mass="4572">MCLAVSHQIFNRDHRHIMLACKRDTLRRARRAIVPSSLV</sequence>
<feature type="non-terminal residue" evidence="1">
    <location>
        <position position="39"/>
    </location>
</feature>
<dbReference type="EMBL" id="AFCT01001840">
    <property type="protein sequence ID" value="EHC81631.1"/>
    <property type="molecule type" value="Genomic_DNA"/>
</dbReference>
<protein>
    <submittedName>
        <fullName evidence="1">Uncharacterized protein</fullName>
    </submittedName>
</protein>
<proteinExistence type="predicted"/>
<evidence type="ECO:0000313" key="2">
    <source>
        <dbReference type="Proteomes" id="UP000004903"/>
    </source>
</evidence>
<reference evidence="1 2" key="1">
    <citation type="journal article" date="2011" name="BMC Genomics">
        <title>Genome sequencing reveals diversification of virulence factor content and possible host adaptation in distinct subpopulations of Salmonella enterica.</title>
        <authorList>
            <person name="den Bakker H.C."/>
            <person name="Moreno Switt A.I."/>
            <person name="Govoni G."/>
            <person name="Cummings C.A."/>
            <person name="Ranieri M.L."/>
            <person name="Degoricija L."/>
            <person name="Hoelzer K."/>
            <person name="Rodriguez-Rivera L.D."/>
            <person name="Brown S."/>
            <person name="Bolchacova E."/>
            <person name="Furtado M.R."/>
            <person name="Wiedmann M."/>
        </authorList>
    </citation>
    <scope>NUCLEOTIDE SEQUENCE [LARGE SCALE GENOMIC DNA]</scope>
    <source>
        <strain evidence="1 2">A4-653</strain>
    </source>
</reference>
<dbReference type="Proteomes" id="UP000004903">
    <property type="component" value="Unassembled WGS sequence"/>
</dbReference>
<accession>G5QPX1</accession>